<comment type="caution">
    <text evidence="2">The sequence shown here is derived from an EMBL/GenBank/DDBJ whole genome shotgun (WGS) entry which is preliminary data.</text>
</comment>
<evidence type="ECO:0000313" key="3">
    <source>
        <dbReference type="Proteomes" id="UP000177817"/>
    </source>
</evidence>
<feature type="domain" description="Methyltransferase type 11" evidence="1">
    <location>
        <begin position="32"/>
        <end position="78"/>
    </location>
</feature>
<keyword evidence="2" id="KW-0489">Methyltransferase</keyword>
<keyword evidence="2" id="KW-0808">Transferase</keyword>
<dbReference type="InterPro" id="IPR013216">
    <property type="entry name" value="Methyltransf_11"/>
</dbReference>
<proteinExistence type="predicted"/>
<organism evidence="2 3">
    <name type="scientific">Candidatus Komeilibacteria bacterium RIFCSPHIGHO2_01_FULL_52_14</name>
    <dbReference type="NCBI Taxonomy" id="1798549"/>
    <lineage>
        <taxon>Bacteria</taxon>
        <taxon>Candidatus Komeiliibacteriota</taxon>
    </lineage>
</organism>
<dbReference type="Gene3D" id="3.40.50.150">
    <property type="entry name" value="Vaccinia Virus protein VP39"/>
    <property type="match status" value="1"/>
</dbReference>
<sequence>MKKLNLGCGEDKKEGYVNVDFHSHVKPDVVHDLNVVPYPFAESTFDLVEAYHVLEHLDKPFVVMKELHRILKPGGTIHIKVPHFSRGFTHPEHKSGFDLMFPFYFNKNFTKSGYFGVDFKHVKSELHWAAHKHLYAAVGVPKPIILIVFGLNTFLNALARLSPNLCSRLWCFWVGGFEEVEFVLTCEK</sequence>
<dbReference type="Proteomes" id="UP000177817">
    <property type="component" value="Unassembled WGS sequence"/>
</dbReference>
<reference evidence="2 3" key="1">
    <citation type="journal article" date="2016" name="Nat. Commun.">
        <title>Thousands of microbial genomes shed light on interconnected biogeochemical processes in an aquifer system.</title>
        <authorList>
            <person name="Anantharaman K."/>
            <person name="Brown C.T."/>
            <person name="Hug L.A."/>
            <person name="Sharon I."/>
            <person name="Castelle C.J."/>
            <person name="Probst A.J."/>
            <person name="Thomas B.C."/>
            <person name="Singh A."/>
            <person name="Wilkins M.J."/>
            <person name="Karaoz U."/>
            <person name="Brodie E.L."/>
            <person name="Williams K.H."/>
            <person name="Hubbard S.S."/>
            <person name="Banfield J.F."/>
        </authorList>
    </citation>
    <scope>NUCLEOTIDE SEQUENCE [LARGE SCALE GENOMIC DNA]</scope>
</reference>
<dbReference type="SUPFAM" id="SSF53335">
    <property type="entry name" value="S-adenosyl-L-methionine-dependent methyltransferases"/>
    <property type="match status" value="1"/>
</dbReference>
<name>A0A1G2BM42_9BACT</name>
<dbReference type="GO" id="GO:0032259">
    <property type="term" value="P:methylation"/>
    <property type="evidence" value="ECO:0007669"/>
    <property type="project" value="UniProtKB-KW"/>
</dbReference>
<dbReference type="GO" id="GO:0008757">
    <property type="term" value="F:S-adenosylmethionine-dependent methyltransferase activity"/>
    <property type="evidence" value="ECO:0007669"/>
    <property type="project" value="InterPro"/>
</dbReference>
<protein>
    <submittedName>
        <fullName evidence="2">Methyltransferase type 11</fullName>
    </submittedName>
</protein>
<dbReference type="EMBL" id="MHKK01000015">
    <property type="protein sequence ID" value="OGY90224.1"/>
    <property type="molecule type" value="Genomic_DNA"/>
</dbReference>
<dbReference type="Pfam" id="PF08241">
    <property type="entry name" value="Methyltransf_11"/>
    <property type="match status" value="1"/>
</dbReference>
<evidence type="ECO:0000313" key="2">
    <source>
        <dbReference type="EMBL" id="OGY90224.1"/>
    </source>
</evidence>
<evidence type="ECO:0000259" key="1">
    <source>
        <dbReference type="Pfam" id="PF08241"/>
    </source>
</evidence>
<gene>
    <name evidence="2" type="ORF">A2677_04110</name>
</gene>
<dbReference type="InterPro" id="IPR029063">
    <property type="entry name" value="SAM-dependent_MTases_sf"/>
</dbReference>
<accession>A0A1G2BM42</accession>
<dbReference type="AlphaFoldDB" id="A0A1G2BM42"/>